<protein>
    <submittedName>
        <fullName evidence="5">DNA-binding HxlR family transcriptional regulator</fullName>
    </submittedName>
</protein>
<dbReference type="Proteomes" id="UP000585272">
    <property type="component" value="Unassembled WGS sequence"/>
</dbReference>
<organism evidence="5 6">
    <name type="scientific">Conexibacter arvalis</name>
    <dbReference type="NCBI Taxonomy" id="912552"/>
    <lineage>
        <taxon>Bacteria</taxon>
        <taxon>Bacillati</taxon>
        <taxon>Actinomycetota</taxon>
        <taxon>Thermoleophilia</taxon>
        <taxon>Solirubrobacterales</taxon>
        <taxon>Conexibacteraceae</taxon>
        <taxon>Conexibacter</taxon>
    </lineage>
</organism>
<evidence type="ECO:0000313" key="5">
    <source>
        <dbReference type="EMBL" id="MBB4664181.1"/>
    </source>
</evidence>
<reference evidence="5 6" key="1">
    <citation type="submission" date="2020-08" db="EMBL/GenBank/DDBJ databases">
        <title>Genomic Encyclopedia of Archaeal and Bacterial Type Strains, Phase II (KMG-II): from individual species to whole genera.</title>
        <authorList>
            <person name="Goeker M."/>
        </authorList>
    </citation>
    <scope>NUCLEOTIDE SEQUENCE [LARGE SCALE GENOMIC DNA]</scope>
    <source>
        <strain evidence="5 6">DSM 23288</strain>
    </source>
</reference>
<comment type="caution">
    <text evidence="5">The sequence shown here is derived from an EMBL/GenBank/DDBJ whole genome shotgun (WGS) entry which is preliminary data.</text>
</comment>
<proteinExistence type="predicted"/>
<sequence>MAVEHEQRSAARRAPSAAAAEPAAAVPAAACCPQYHEAIEFLGKRWTGAIVRVLMHRSPLRFTEIAHAVPQLSDRLLSERMKELEARGVVVRTELPGRPPRVEYALTPMGRELEPALGALEAWAQRWLPPCGDERAE</sequence>
<dbReference type="PROSITE" id="PS51118">
    <property type="entry name" value="HTH_HXLR"/>
    <property type="match status" value="1"/>
</dbReference>
<feature type="domain" description="HTH hxlR-type" evidence="4">
    <location>
        <begin position="32"/>
        <end position="132"/>
    </location>
</feature>
<dbReference type="PANTHER" id="PTHR33204:SF37">
    <property type="entry name" value="HTH-TYPE TRANSCRIPTIONAL REGULATOR YODB"/>
    <property type="match status" value="1"/>
</dbReference>
<dbReference type="SUPFAM" id="SSF46785">
    <property type="entry name" value="Winged helix' DNA-binding domain"/>
    <property type="match status" value="1"/>
</dbReference>
<name>A0A840IIX3_9ACTN</name>
<dbReference type="InterPro" id="IPR036390">
    <property type="entry name" value="WH_DNA-bd_sf"/>
</dbReference>
<dbReference type="GO" id="GO:0003677">
    <property type="term" value="F:DNA binding"/>
    <property type="evidence" value="ECO:0007669"/>
    <property type="project" value="UniProtKB-KW"/>
</dbReference>
<dbReference type="PANTHER" id="PTHR33204">
    <property type="entry name" value="TRANSCRIPTIONAL REGULATOR, MARR FAMILY"/>
    <property type="match status" value="1"/>
</dbReference>
<dbReference type="Pfam" id="PF01638">
    <property type="entry name" value="HxlR"/>
    <property type="match status" value="1"/>
</dbReference>
<dbReference type="InterPro" id="IPR036388">
    <property type="entry name" value="WH-like_DNA-bd_sf"/>
</dbReference>
<dbReference type="Gene3D" id="1.10.10.10">
    <property type="entry name" value="Winged helix-like DNA-binding domain superfamily/Winged helix DNA-binding domain"/>
    <property type="match status" value="1"/>
</dbReference>
<evidence type="ECO:0000256" key="2">
    <source>
        <dbReference type="ARBA" id="ARBA00023125"/>
    </source>
</evidence>
<keyword evidence="3" id="KW-0804">Transcription</keyword>
<keyword evidence="1" id="KW-0805">Transcription regulation</keyword>
<evidence type="ECO:0000256" key="3">
    <source>
        <dbReference type="ARBA" id="ARBA00023163"/>
    </source>
</evidence>
<evidence type="ECO:0000313" key="6">
    <source>
        <dbReference type="Proteomes" id="UP000585272"/>
    </source>
</evidence>
<dbReference type="InterPro" id="IPR002577">
    <property type="entry name" value="HTH_HxlR"/>
</dbReference>
<evidence type="ECO:0000259" key="4">
    <source>
        <dbReference type="PROSITE" id="PS51118"/>
    </source>
</evidence>
<dbReference type="AlphaFoldDB" id="A0A840IIX3"/>
<keyword evidence="6" id="KW-1185">Reference proteome</keyword>
<dbReference type="EMBL" id="JACHNU010000006">
    <property type="protein sequence ID" value="MBB4664181.1"/>
    <property type="molecule type" value="Genomic_DNA"/>
</dbReference>
<accession>A0A840IIX3</accession>
<evidence type="ECO:0000256" key="1">
    <source>
        <dbReference type="ARBA" id="ARBA00023015"/>
    </source>
</evidence>
<gene>
    <name evidence="5" type="ORF">BDZ31_003784</name>
</gene>
<keyword evidence="2 5" id="KW-0238">DNA-binding</keyword>
<dbReference type="RefSeq" id="WP_183343988.1">
    <property type="nucleotide sequence ID" value="NZ_JACHNU010000006.1"/>
</dbReference>